<feature type="domain" description="EF-hand" evidence="7">
    <location>
        <begin position="254"/>
        <end position="289"/>
    </location>
</feature>
<evidence type="ECO:0000313" key="8">
    <source>
        <dbReference type="EMBL" id="KAA8897278.1"/>
    </source>
</evidence>
<evidence type="ECO:0000256" key="3">
    <source>
        <dbReference type="ARBA" id="ARBA00022723"/>
    </source>
</evidence>
<dbReference type="GO" id="GO:0005509">
    <property type="term" value="F:calcium ion binding"/>
    <property type="evidence" value="ECO:0007669"/>
    <property type="project" value="InterPro"/>
</dbReference>
<dbReference type="Proteomes" id="UP000449547">
    <property type="component" value="Unassembled WGS sequence"/>
</dbReference>
<sequence length="436" mass="48339">MDELPIYPTPQQAVYGASSSSQSQPSRKKPSSSSSKPYAPYQPSPQALAQNGYPQYQQQSGYNQSPPHHKSSSTQNYSQPPPSSSYAPPPAQASAQPAYSPSYQPSSSRYQQPPPPQQQQRHHSQPHDHHSQAPPPQQHYNHQAPPPQQSHHHQPPPPREQPRHASASSAPPANPPQYSGGYNQPPIQQPPVQQSPSYSQSQPYQPPQYQQPAPAPMSKSHSSPSHGGYEAPPAPVKPHSTSDSTSSKQSQKQKLDQELRAVFDKVDTDRSGTITARELSSALLNFDRSPFNPTTIRLMIKLFSTSPGGGSGDGQSLNFDQFVSLWKYLSAYKKLFIQADQNRSGDISFGEFQKVLEQIGYKLNTDLVLHLFTRFAAKNTSDPYSVGVGKLKFDGFIELLVYLRKLTDVFKKYDKEFKGVATIDFSDFLFEVSNLN</sequence>
<evidence type="ECO:0000256" key="5">
    <source>
        <dbReference type="ARBA" id="ARBA00022837"/>
    </source>
</evidence>
<feature type="compositionally biased region" description="Low complexity" evidence="6">
    <location>
        <begin position="184"/>
        <end position="212"/>
    </location>
</feature>
<reference evidence="8 9" key="1">
    <citation type="submission" date="2019-07" db="EMBL/GenBank/DDBJ databases">
        <title>Genome assembly of two rare yeast pathogens: Diutina rugosa and Trichomonascus ciferrii.</title>
        <authorList>
            <person name="Mixao V."/>
            <person name="Saus E."/>
            <person name="Hansen A."/>
            <person name="Lass-Flor C."/>
            <person name="Gabaldon T."/>
        </authorList>
    </citation>
    <scope>NUCLEOTIDE SEQUENCE [LARGE SCALE GENOMIC DNA]</scope>
    <source>
        <strain evidence="8 9">CBS 613</strain>
    </source>
</reference>
<dbReference type="GO" id="GO:0005737">
    <property type="term" value="C:cytoplasm"/>
    <property type="evidence" value="ECO:0007669"/>
    <property type="project" value="UniProtKB-SubCell"/>
</dbReference>
<keyword evidence="4" id="KW-0677">Repeat</keyword>
<dbReference type="InterPro" id="IPR051426">
    <property type="entry name" value="Peflin/Sorcin_CaBP"/>
</dbReference>
<keyword evidence="5" id="KW-0106">Calcium</keyword>
<keyword evidence="3" id="KW-0479">Metal-binding</keyword>
<evidence type="ECO:0000256" key="1">
    <source>
        <dbReference type="ARBA" id="ARBA00004496"/>
    </source>
</evidence>
<feature type="region of interest" description="Disordered" evidence="6">
    <location>
        <begin position="1"/>
        <end position="256"/>
    </location>
</feature>
<feature type="domain" description="EF-hand" evidence="7">
    <location>
        <begin position="327"/>
        <end position="362"/>
    </location>
</feature>
<dbReference type="PROSITE" id="PS00018">
    <property type="entry name" value="EF_HAND_1"/>
    <property type="match status" value="2"/>
</dbReference>
<dbReference type="PROSITE" id="PS50222">
    <property type="entry name" value="EF_HAND_2"/>
    <property type="match status" value="2"/>
</dbReference>
<evidence type="ECO:0000256" key="4">
    <source>
        <dbReference type="ARBA" id="ARBA00022737"/>
    </source>
</evidence>
<dbReference type="Pfam" id="PF13202">
    <property type="entry name" value="EF-hand_5"/>
    <property type="match status" value="2"/>
</dbReference>
<dbReference type="Gene3D" id="1.10.238.10">
    <property type="entry name" value="EF-hand"/>
    <property type="match status" value="1"/>
</dbReference>
<comment type="caution">
    <text evidence="8">The sequence shown here is derived from an EMBL/GenBank/DDBJ whole genome shotgun (WGS) entry which is preliminary data.</text>
</comment>
<gene>
    <name evidence="8" type="ORF">DIURU_005255</name>
</gene>
<dbReference type="InterPro" id="IPR011992">
    <property type="entry name" value="EF-hand-dom_pair"/>
</dbReference>
<dbReference type="InterPro" id="IPR002048">
    <property type="entry name" value="EF_hand_dom"/>
</dbReference>
<dbReference type="SUPFAM" id="SSF47473">
    <property type="entry name" value="EF-hand"/>
    <property type="match status" value="1"/>
</dbReference>
<name>A0A642UDR7_DIURU</name>
<dbReference type="CDD" id="cd16180">
    <property type="entry name" value="EFh_PEF_Group_I"/>
    <property type="match status" value="1"/>
</dbReference>
<dbReference type="GeneID" id="54783906"/>
<dbReference type="InterPro" id="IPR018247">
    <property type="entry name" value="EF_Hand_1_Ca_BS"/>
</dbReference>
<dbReference type="PANTHER" id="PTHR46212">
    <property type="entry name" value="PEFLIN"/>
    <property type="match status" value="1"/>
</dbReference>
<dbReference type="PANTHER" id="PTHR46212:SF3">
    <property type="entry name" value="GH27120P"/>
    <property type="match status" value="1"/>
</dbReference>
<evidence type="ECO:0000313" key="9">
    <source>
        <dbReference type="Proteomes" id="UP000449547"/>
    </source>
</evidence>
<dbReference type="RefSeq" id="XP_034009879.1">
    <property type="nucleotide sequence ID" value="XM_034158217.1"/>
</dbReference>
<feature type="compositionally biased region" description="Low complexity" evidence="6">
    <location>
        <begin position="241"/>
        <end position="252"/>
    </location>
</feature>
<protein>
    <recommendedName>
        <fullName evidence="7">EF-hand domain-containing protein</fullName>
    </recommendedName>
</protein>
<comment type="subcellular location">
    <subcellularLocation>
        <location evidence="1">Cytoplasm</location>
    </subcellularLocation>
</comment>
<dbReference type="OrthoDB" id="186625at2759"/>
<dbReference type="SMART" id="SM00054">
    <property type="entry name" value="EFh"/>
    <property type="match status" value="2"/>
</dbReference>
<feature type="compositionally biased region" description="Polar residues" evidence="6">
    <location>
        <begin position="47"/>
        <end position="66"/>
    </location>
</feature>
<organism evidence="8 9">
    <name type="scientific">Diutina rugosa</name>
    <name type="common">Yeast</name>
    <name type="synonym">Candida rugosa</name>
    <dbReference type="NCBI Taxonomy" id="5481"/>
    <lineage>
        <taxon>Eukaryota</taxon>
        <taxon>Fungi</taxon>
        <taxon>Dikarya</taxon>
        <taxon>Ascomycota</taxon>
        <taxon>Saccharomycotina</taxon>
        <taxon>Pichiomycetes</taxon>
        <taxon>Debaryomycetaceae</taxon>
        <taxon>Diutina</taxon>
    </lineage>
</organism>
<accession>A0A642UDR7</accession>
<feature type="compositionally biased region" description="Low complexity" evidence="6">
    <location>
        <begin position="92"/>
        <end position="111"/>
    </location>
</feature>
<feature type="compositionally biased region" description="Low complexity" evidence="6">
    <location>
        <begin position="11"/>
        <end position="46"/>
    </location>
</feature>
<dbReference type="AlphaFoldDB" id="A0A642UDR7"/>
<dbReference type="VEuPathDB" id="FungiDB:DIURU_005255"/>
<proteinExistence type="predicted"/>
<dbReference type="EMBL" id="SWFT01000158">
    <property type="protein sequence ID" value="KAA8897278.1"/>
    <property type="molecule type" value="Genomic_DNA"/>
</dbReference>
<dbReference type="GO" id="GO:0048306">
    <property type="term" value="F:calcium-dependent protein binding"/>
    <property type="evidence" value="ECO:0007669"/>
    <property type="project" value="UniProtKB-ARBA"/>
</dbReference>
<keyword evidence="2" id="KW-0963">Cytoplasm</keyword>
<dbReference type="OMA" id="FTNSNAM"/>
<keyword evidence="9" id="KW-1185">Reference proteome</keyword>
<evidence type="ECO:0000256" key="6">
    <source>
        <dbReference type="SAM" id="MobiDB-lite"/>
    </source>
</evidence>
<evidence type="ECO:0000259" key="7">
    <source>
        <dbReference type="PROSITE" id="PS50222"/>
    </source>
</evidence>
<evidence type="ECO:0000256" key="2">
    <source>
        <dbReference type="ARBA" id="ARBA00022490"/>
    </source>
</evidence>
<feature type="compositionally biased region" description="Pro residues" evidence="6">
    <location>
        <begin position="79"/>
        <end position="91"/>
    </location>
</feature>